<comment type="caution">
    <text evidence="6">The sequence shown here is derived from an EMBL/GenBank/DDBJ whole genome shotgun (WGS) entry which is preliminary data.</text>
</comment>
<dbReference type="EMBL" id="CAJVPY010006675">
    <property type="protein sequence ID" value="CAG8667258.1"/>
    <property type="molecule type" value="Genomic_DNA"/>
</dbReference>
<keyword evidence="7" id="KW-1185">Reference proteome</keyword>
<dbReference type="InterPro" id="IPR050598">
    <property type="entry name" value="AminoAcid_Transporter"/>
</dbReference>
<feature type="transmembrane region" description="Helical" evidence="5">
    <location>
        <begin position="113"/>
        <end position="132"/>
    </location>
</feature>
<evidence type="ECO:0000256" key="1">
    <source>
        <dbReference type="ARBA" id="ARBA00004141"/>
    </source>
</evidence>
<evidence type="ECO:0000313" key="6">
    <source>
        <dbReference type="EMBL" id="CAG8667258.1"/>
    </source>
</evidence>
<accession>A0A9N9EAX3</accession>
<dbReference type="GO" id="GO:0015179">
    <property type="term" value="F:L-amino acid transmembrane transporter activity"/>
    <property type="evidence" value="ECO:0007669"/>
    <property type="project" value="TreeGrafter"/>
</dbReference>
<keyword evidence="4 5" id="KW-0472">Membrane</keyword>
<protein>
    <submittedName>
        <fullName evidence="6">3025_t:CDS:1</fullName>
    </submittedName>
</protein>
<name>A0A9N9EAX3_9GLOM</name>
<feature type="transmembrane region" description="Helical" evidence="5">
    <location>
        <begin position="313"/>
        <end position="332"/>
    </location>
</feature>
<dbReference type="PIRSF" id="PIRSF006060">
    <property type="entry name" value="AA_transporter"/>
    <property type="match status" value="1"/>
</dbReference>
<feature type="transmembrane region" description="Helical" evidence="5">
    <location>
        <begin position="32"/>
        <end position="56"/>
    </location>
</feature>
<evidence type="ECO:0000256" key="5">
    <source>
        <dbReference type="SAM" id="Phobius"/>
    </source>
</evidence>
<reference evidence="6" key="1">
    <citation type="submission" date="2021-06" db="EMBL/GenBank/DDBJ databases">
        <authorList>
            <person name="Kallberg Y."/>
            <person name="Tangrot J."/>
            <person name="Rosling A."/>
        </authorList>
    </citation>
    <scope>NUCLEOTIDE SEQUENCE</scope>
    <source>
        <strain evidence="6">MA453B</strain>
    </source>
</reference>
<dbReference type="Gene3D" id="1.20.1740.10">
    <property type="entry name" value="Amino acid/polyamine transporter I"/>
    <property type="match status" value="1"/>
</dbReference>
<feature type="transmembrane region" description="Helical" evidence="5">
    <location>
        <begin position="200"/>
        <end position="222"/>
    </location>
</feature>
<gene>
    <name evidence="6" type="ORF">DERYTH_LOCUS11032</name>
</gene>
<dbReference type="GO" id="GO:0016020">
    <property type="term" value="C:membrane"/>
    <property type="evidence" value="ECO:0007669"/>
    <property type="project" value="UniProtKB-SubCell"/>
</dbReference>
<organism evidence="6 7">
    <name type="scientific">Dentiscutata erythropus</name>
    <dbReference type="NCBI Taxonomy" id="1348616"/>
    <lineage>
        <taxon>Eukaryota</taxon>
        <taxon>Fungi</taxon>
        <taxon>Fungi incertae sedis</taxon>
        <taxon>Mucoromycota</taxon>
        <taxon>Glomeromycotina</taxon>
        <taxon>Glomeromycetes</taxon>
        <taxon>Diversisporales</taxon>
        <taxon>Gigasporaceae</taxon>
        <taxon>Dentiscutata</taxon>
    </lineage>
</organism>
<evidence type="ECO:0000256" key="3">
    <source>
        <dbReference type="ARBA" id="ARBA00022989"/>
    </source>
</evidence>
<dbReference type="OrthoDB" id="10062876at2759"/>
<dbReference type="Proteomes" id="UP000789405">
    <property type="component" value="Unassembled WGS sequence"/>
</dbReference>
<feature type="transmembrane region" description="Helical" evidence="5">
    <location>
        <begin position="76"/>
        <end position="93"/>
    </location>
</feature>
<sequence length="417" mass="47016">MEDETSSVNYKKKTLGIFNVDRIWILAQSPGIALVLFVVCGIISLFGSFIYIELGIRSLPRGIGEQKYITDAFPEWRNFGHVFSFVVILFGLVKLAGTGSTNWRNVFNISSNIGVYEVGAYGNCLIQILFAYEDLTEELKEPKDKNLTYSSTISVVISFLLYFFTNVAFITVVGNNIIDNDNIPIALRFGKELHGGTGEILMSILVAISAFGSASAMVFIYARIIKYAAETEFIPVISDIFKNYNRRFDTLTNQLLAQFGYCFILTMLISIKANCFVFSSNTSQYLAIIFHGASAYSLWRLKKRLGEIDAFPIPKYIIIIYLSITVLIIIASFFPPDYGNFDYLIPYCISCGAVILGLIFWYIRDYNSPDGEIDQDPDNEPYELEDQRNGEIAQNFATDNDHDIITVENNFANTINE</sequence>
<dbReference type="Pfam" id="PF13520">
    <property type="entry name" value="AA_permease_2"/>
    <property type="match status" value="1"/>
</dbReference>
<evidence type="ECO:0000256" key="2">
    <source>
        <dbReference type="ARBA" id="ARBA00022692"/>
    </source>
</evidence>
<feature type="transmembrane region" description="Helical" evidence="5">
    <location>
        <begin position="153"/>
        <end position="174"/>
    </location>
</feature>
<dbReference type="AlphaFoldDB" id="A0A9N9EAX3"/>
<dbReference type="PANTHER" id="PTHR11785">
    <property type="entry name" value="AMINO ACID TRANSPORTER"/>
    <property type="match status" value="1"/>
</dbReference>
<dbReference type="PANTHER" id="PTHR11785:SF353">
    <property type="entry name" value="METHIONINE TRANSPORTER (EUROFUNG)"/>
    <property type="match status" value="1"/>
</dbReference>
<keyword evidence="3 5" id="KW-1133">Transmembrane helix</keyword>
<feature type="transmembrane region" description="Helical" evidence="5">
    <location>
        <begin position="255"/>
        <end position="279"/>
    </location>
</feature>
<proteinExistence type="predicted"/>
<evidence type="ECO:0000313" key="7">
    <source>
        <dbReference type="Proteomes" id="UP000789405"/>
    </source>
</evidence>
<evidence type="ECO:0000256" key="4">
    <source>
        <dbReference type="ARBA" id="ARBA00023136"/>
    </source>
</evidence>
<dbReference type="InterPro" id="IPR002293">
    <property type="entry name" value="AA/rel_permease1"/>
</dbReference>
<keyword evidence="2 5" id="KW-0812">Transmembrane</keyword>
<feature type="transmembrane region" description="Helical" evidence="5">
    <location>
        <begin position="344"/>
        <end position="363"/>
    </location>
</feature>
<comment type="subcellular location">
    <subcellularLocation>
        <location evidence="1">Membrane</location>
        <topology evidence="1">Multi-pass membrane protein</topology>
    </subcellularLocation>
</comment>
<feature type="transmembrane region" description="Helical" evidence="5">
    <location>
        <begin position="285"/>
        <end position="301"/>
    </location>
</feature>